<evidence type="ECO:0000256" key="2">
    <source>
        <dbReference type="ARBA" id="ARBA00023125"/>
    </source>
</evidence>
<evidence type="ECO:0000256" key="1">
    <source>
        <dbReference type="ARBA" id="ARBA00023015"/>
    </source>
</evidence>
<evidence type="ECO:0000259" key="4">
    <source>
        <dbReference type="Pfam" id="PF00717"/>
    </source>
</evidence>
<evidence type="ECO:0000313" key="5">
    <source>
        <dbReference type="EMBL" id="OBU11726.1"/>
    </source>
</evidence>
<dbReference type="Proteomes" id="UP000092247">
    <property type="component" value="Unassembled WGS sequence"/>
</dbReference>
<dbReference type="AlphaFoldDB" id="A0A1B8HQH4"/>
<dbReference type="InterPro" id="IPR036286">
    <property type="entry name" value="LexA/Signal_pep-like_sf"/>
</dbReference>
<dbReference type="CDD" id="cd00093">
    <property type="entry name" value="HTH_XRE"/>
    <property type="match status" value="1"/>
</dbReference>
<organism evidence="5 6">
    <name type="scientific">Morganella psychrotolerans</name>
    <dbReference type="NCBI Taxonomy" id="368603"/>
    <lineage>
        <taxon>Bacteria</taxon>
        <taxon>Pseudomonadati</taxon>
        <taxon>Pseudomonadota</taxon>
        <taxon>Gammaproteobacteria</taxon>
        <taxon>Enterobacterales</taxon>
        <taxon>Morganellaceae</taxon>
        <taxon>Morganella</taxon>
    </lineage>
</organism>
<dbReference type="SUPFAM" id="SSF51306">
    <property type="entry name" value="LexA/Signal peptidase"/>
    <property type="match status" value="1"/>
</dbReference>
<dbReference type="InterPro" id="IPR015927">
    <property type="entry name" value="Peptidase_S24_S26A/B/C"/>
</dbReference>
<dbReference type="GO" id="GO:0003677">
    <property type="term" value="F:DNA binding"/>
    <property type="evidence" value="ECO:0007669"/>
    <property type="project" value="UniProtKB-KW"/>
</dbReference>
<reference evidence="5 6" key="1">
    <citation type="submission" date="2016-06" db="EMBL/GenBank/DDBJ databases">
        <authorList>
            <person name="Kjaerup R.B."/>
            <person name="Dalgaard T.S."/>
            <person name="Juul-Madsen H.R."/>
        </authorList>
    </citation>
    <scope>NUCLEOTIDE SEQUENCE [LARGE SCALE GENOMIC DNA]</scope>
    <source>
        <strain evidence="5 6">GCSL-Mp3</strain>
    </source>
</reference>
<proteinExistence type="predicted"/>
<name>A0A1B8HQH4_9GAMM</name>
<dbReference type="EMBL" id="LZEX01000001">
    <property type="protein sequence ID" value="OBU11726.1"/>
    <property type="molecule type" value="Genomic_DNA"/>
</dbReference>
<keyword evidence="2" id="KW-0238">DNA-binding</keyword>
<dbReference type="CDD" id="cd06529">
    <property type="entry name" value="S24_LexA-like"/>
    <property type="match status" value="1"/>
</dbReference>
<dbReference type="InterPro" id="IPR039418">
    <property type="entry name" value="LexA-like"/>
</dbReference>
<dbReference type="Gene3D" id="2.10.109.10">
    <property type="entry name" value="Umud Fragment, subunit A"/>
    <property type="match status" value="1"/>
</dbReference>
<dbReference type="PANTHER" id="PTHR40661">
    <property type="match status" value="1"/>
</dbReference>
<comment type="caution">
    <text evidence="5">The sequence shown here is derived from an EMBL/GenBank/DDBJ whole genome shotgun (WGS) entry which is preliminary data.</text>
</comment>
<keyword evidence="3" id="KW-0804">Transcription</keyword>
<feature type="domain" description="Peptidase S24/S26A/S26B/S26C" evidence="4">
    <location>
        <begin position="98"/>
        <end position="220"/>
    </location>
</feature>
<keyword evidence="1" id="KW-0805">Transcription regulation</keyword>
<dbReference type="PANTHER" id="PTHR40661:SF3">
    <property type="entry name" value="FELS-1 PROPHAGE TRANSCRIPTIONAL REGULATOR"/>
    <property type="match status" value="1"/>
</dbReference>
<dbReference type="Pfam" id="PF00717">
    <property type="entry name" value="Peptidase_S24"/>
    <property type="match status" value="1"/>
</dbReference>
<protein>
    <recommendedName>
        <fullName evidence="4">Peptidase S24/S26A/S26B/S26C domain-containing protein</fullName>
    </recommendedName>
</protein>
<evidence type="ECO:0000313" key="6">
    <source>
        <dbReference type="Proteomes" id="UP000092247"/>
    </source>
</evidence>
<gene>
    <name evidence="5" type="ORF">AYY17_03210</name>
</gene>
<dbReference type="InterPro" id="IPR001387">
    <property type="entry name" value="Cro/C1-type_HTH"/>
</dbReference>
<sequence length="232" mass="26251">MNAENDLFEKRRQKLFELVSQYGTQEEFARAIGKDKSYVSRMLYSPEKNGYKRIGDKMVIAIQAALGLPHGWMDGITDADIPAPSPSNTYKVEVLDVEASAGPGVLVLDEFIETITAIEYSAEEAKRLFGGRPADTVKMITVKGDSMAETFEPRDQIFVDLTVNHFDGDGIYVFILDNQLYIKRLQMQYKRLAVISDNPKYETWHLNEETIDGVLIQAKVLVSQSIKYKFHG</sequence>
<accession>A0A1B8HQH4</accession>
<evidence type="ECO:0000256" key="3">
    <source>
        <dbReference type="ARBA" id="ARBA00023163"/>
    </source>
</evidence>